<comment type="subcellular location">
    <subcellularLocation>
        <location evidence="1">Cell membrane</location>
        <topology evidence="1">Multi-pass membrane protein</topology>
    </subcellularLocation>
</comment>
<comment type="similarity">
    <text evidence="7">Belongs to the methyl-accepting chemotaxis (MCP) protein family.</text>
</comment>
<keyword evidence="6 8" id="KW-0807">Transducer</keyword>
<evidence type="ECO:0000313" key="12">
    <source>
        <dbReference type="EMBL" id="GGX73318.1"/>
    </source>
</evidence>
<dbReference type="InterPro" id="IPR004089">
    <property type="entry name" value="MCPsignal_dom"/>
</dbReference>
<evidence type="ECO:0000256" key="3">
    <source>
        <dbReference type="ARBA" id="ARBA00022692"/>
    </source>
</evidence>
<dbReference type="PANTHER" id="PTHR32089:SF112">
    <property type="entry name" value="LYSOZYME-LIKE PROTEIN-RELATED"/>
    <property type="match status" value="1"/>
</dbReference>
<dbReference type="Gene3D" id="3.30.450.20">
    <property type="entry name" value="PAS domain"/>
    <property type="match status" value="1"/>
</dbReference>
<evidence type="ECO:0000256" key="2">
    <source>
        <dbReference type="ARBA" id="ARBA00022475"/>
    </source>
</evidence>
<keyword evidence="4 9" id="KW-1133">Transmembrane helix</keyword>
<dbReference type="PANTHER" id="PTHR32089">
    <property type="entry name" value="METHYL-ACCEPTING CHEMOTAXIS PROTEIN MCPB"/>
    <property type="match status" value="1"/>
</dbReference>
<proteinExistence type="inferred from homology"/>
<dbReference type="GO" id="GO:0005886">
    <property type="term" value="C:plasma membrane"/>
    <property type="evidence" value="ECO:0007669"/>
    <property type="project" value="UniProtKB-SubCell"/>
</dbReference>
<dbReference type="Gene3D" id="1.10.287.950">
    <property type="entry name" value="Methyl-accepting chemotaxis protein"/>
    <property type="match status" value="1"/>
</dbReference>
<dbReference type="InterPro" id="IPR033480">
    <property type="entry name" value="sCache_2"/>
</dbReference>
<dbReference type="Pfam" id="PF08269">
    <property type="entry name" value="dCache_2"/>
    <property type="match status" value="1"/>
</dbReference>
<gene>
    <name evidence="12" type="ORF">GCM10007392_45920</name>
</gene>
<evidence type="ECO:0000256" key="4">
    <source>
        <dbReference type="ARBA" id="ARBA00022989"/>
    </source>
</evidence>
<dbReference type="InterPro" id="IPR003660">
    <property type="entry name" value="HAMP_dom"/>
</dbReference>
<evidence type="ECO:0000256" key="1">
    <source>
        <dbReference type="ARBA" id="ARBA00004651"/>
    </source>
</evidence>
<evidence type="ECO:0000256" key="7">
    <source>
        <dbReference type="ARBA" id="ARBA00029447"/>
    </source>
</evidence>
<comment type="caution">
    <text evidence="12">The sequence shown here is derived from an EMBL/GenBank/DDBJ whole genome shotgun (WGS) entry which is preliminary data.</text>
</comment>
<reference evidence="12" key="1">
    <citation type="journal article" date="2014" name="Int. J. Syst. Evol. Microbiol.">
        <title>Complete genome sequence of Corynebacterium casei LMG S-19264T (=DSM 44701T), isolated from a smear-ripened cheese.</title>
        <authorList>
            <consortium name="US DOE Joint Genome Institute (JGI-PGF)"/>
            <person name="Walter F."/>
            <person name="Albersmeier A."/>
            <person name="Kalinowski J."/>
            <person name="Ruckert C."/>
        </authorList>
    </citation>
    <scope>NUCLEOTIDE SEQUENCE</scope>
    <source>
        <strain evidence="12">KCTC 22169</strain>
    </source>
</reference>
<evidence type="ECO:0000259" key="11">
    <source>
        <dbReference type="PROSITE" id="PS50885"/>
    </source>
</evidence>
<dbReference type="SMART" id="SM00283">
    <property type="entry name" value="MA"/>
    <property type="match status" value="1"/>
</dbReference>
<dbReference type="CDD" id="cd11386">
    <property type="entry name" value="MCP_signal"/>
    <property type="match status" value="1"/>
</dbReference>
<accession>A0A918KRT1</accession>
<evidence type="ECO:0000256" key="5">
    <source>
        <dbReference type="ARBA" id="ARBA00023136"/>
    </source>
</evidence>
<reference evidence="12" key="2">
    <citation type="submission" date="2020-09" db="EMBL/GenBank/DDBJ databases">
        <authorList>
            <person name="Sun Q."/>
            <person name="Kim S."/>
        </authorList>
    </citation>
    <scope>NUCLEOTIDE SEQUENCE</scope>
    <source>
        <strain evidence="12">KCTC 22169</strain>
    </source>
</reference>
<protein>
    <submittedName>
        <fullName evidence="12">Methyl-accepting chemotaxis protein</fullName>
    </submittedName>
</protein>
<evidence type="ECO:0000259" key="10">
    <source>
        <dbReference type="PROSITE" id="PS50111"/>
    </source>
</evidence>
<dbReference type="AlphaFoldDB" id="A0A918KRT1"/>
<dbReference type="EMBL" id="BMXR01000017">
    <property type="protein sequence ID" value="GGX73318.1"/>
    <property type="molecule type" value="Genomic_DNA"/>
</dbReference>
<keyword evidence="3 9" id="KW-0812">Transmembrane</keyword>
<dbReference type="SUPFAM" id="SSF58104">
    <property type="entry name" value="Methyl-accepting chemotaxis protein (MCP) signaling domain"/>
    <property type="match status" value="1"/>
</dbReference>
<keyword evidence="2" id="KW-1003">Cell membrane</keyword>
<feature type="transmembrane region" description="Helical" evidence="9">
    <location>
        <begin position="211"/>
        <end position="231"/>
    </location>
</feature>
<dbReference type="RefSeq" id="WP_189613232.1">
    <property type="nucleotide sequence ID" value="NZ_BMXR01000017.1"/>
</dbReference>
<evidence type="ECO:0000256" key="9">
    <source>
        <dbReference type="SAM" id="Phobius"/>
    </source>
</evidence>
<dbReference type="Proteomes" id="UP000626148">
    <property type="component" value="Unassembled WGS sequence"/>
</dbReference>
<evidence type="ECO:0000256" key="8">
    <source>
        <dbReference type="PROSITE-ProRule" id="PRU00284"/>
    </source>
</evidence>
<dbReference type="Pfam" id="PF00015">
    <property type="entry name" value="MCPsignal"/>
    <property type="match status" value="1"/>
</dbReference>
<feature type="domain" description="Methyl-accepting transducer" evidence="10">
    <location>
        <begin position="294"/>
        <end position="530"/>
    </location>
</feature>
<dbReference type="PROSITE" id="PS50885">
    <property type="entry name" value="HAMP"/>
    <property type="match status" value="1"/>
</dbReference>
<keyword evidence="13" id="KW-1185">Reference proteome</keyword>
<organism evidence="12 13">
    <name type="scientific">Saccharospirillum salsuginis</name>
    <dbReference type="NCBI Taxonomy" id="418750"/>
    <lineage>
        <taxon>Bacteria</taxon>
        <taxon>Pseudomonadati</taxon>
        <taxon>Pseudomonadota</taxon>
        <taxon>Gammaproteobacteria</taxon>
        <taxon>Oceanospirillales</taxon>
        <taxon>Saccharospirillaceae</taxon>
        <taxon>Saccharospirillum</taxon>
    </lineage>
</organism>
<evidence type="ECO:0000256" key="6">
    <source>
        <dbReference type="ARBA" id="ARBA00023224"/>
    </source>
</evidence>
<dbReference type="SMART" id="SM01049">
    <property type="entry name" value="Cache_2"/>
    <property type="match status" value="1"/>
</dbReference>
<evidence type="ECO:0000313" key="13">
    <source>
        <dbReference type="Proteomes" id="UP000626148"/>
    </source>
</evidence>
<name>A0A918KRT1_9GAMM</name>
<keyword evidence="5 9" id="KW-0472">Membrane</keyword>
<sequence length="566" mass="60980">MKFSTIGGRLLLIPALCLLGLVLIGWVSVSSLERSLMEGREARVVAVVELAQGLVDFHQDQVAAGAYDREEAQQRAKDAIRELRYSGTEYIWINDLGQPHPRMVMHPTVPSLDGQVLSSSNYNYATLARSLDGDFEQRLDNKNLFVAFTDLVQREGSGFVEYQWPKPIEGGGVTEERYTKLSFVTKDDQWQWVLGSGIYVDDVRSAFMSQLLSVGTVVLLVVAAILALSLYTRRWVLSKLGGEVDDTVAIMNRMATGDFSVDIELREGDDSSLMAAVSRMTDNLRDLIGTLTGLSGSLAEQSSTLASSAEQTQEVLGRVQGETAQVATAVHQMSTTTGDVAQNATSAAKFTREADEEVGEGSRAVESTIEAMEALNTSITELAGVLDKLASGGEEIGVVTEEIGGIAEQTNLLALNAAIEAARAGEQGRGFAVVADEVRKLASRTQDSTQEISEKIGRVQEGCEQAVSSIQQGQAQASKTIEQAGLSGQALSGIRQSMTTLTDINTQLASAAEQMAAVSNDVNRNMDSIAQAIEQTTADANRISEASQSLQTMADELSHRLHEYRL</sequence>
<dbReference type="PROSITE" id="PS50111">
    <property type="entry name" value="CHEMOTAXIS_TRANSDUC_2"/>
    <property type="match status" value="1"/>
</dbReference>
<dbReference type="FunFam" id="1.10.287.950:FF:000001">
    <property type="entry name" value="Methyl-accepting chemotaxis sensory transducer"/>
    <property type="match status" value="1"/>
</dbReference>
<dbReference type="GO" id="GO:0007165">
    <property type="term" value="P:signal transduction"/>
    <property type="evidence" value="ECO:0007669"/>
    <property type="project" value="UniProtKB-KW"/>
</dbReference>
<dbReference type="InterPro" id="IPR004010">
    <property type="entry name" value="Double_Cache_2"/>
</dbReference>
<dbReference type="GO" id="GO:0006935">
    <property type="term" value="P:chemotaxis"/>
    <property type="evidence" value="ECO:0007669"/>
    <property type="project" value="UniProtKB-ARBA"/>
</dbReference>
<feature type="domain" description="HAMP" evidence="11">
    <location>
        <begin position="244"/>
        <end position="289"/>
    </location>
</feature>